<gene>
    <name evidence="2" type="ORF">GDO78_017903</name>
</gene>
<evidence type="ECO:0000256" key="1">
    <source>
        <dbReference type="SAM" id="Phobius"/>
    </source>
</evidence>
<evidence type="ECO:0000313" key="2">
    <source>
        <dbReference type="EMBL" id="KAG9470396.1"/>
    </source>
</evidence>
<dbReference type="EMBL" id="WNTK01000292">
    <property type="protein sequence ID" value="KAG9470396.1"/>
    <property type="molecule type" value="Genomic_DNA"/>
</dbReference>
<keyword evidence="1" id="KW-1133">Transmembrane helix</keyword>
<proteinExistence type="predicted"/>
<sequence length="203" mass="23133">MVTVGIISRCSIENYRWLLHFLYTFLPEVNVRTVTITNHSAMSISGISFAILYHSKTRGRLNVIDVTDSLYDSELKELSYTLGAENVIVVMDDLDDNSEQVKSKLLENQHSIGILARELFLFSIQEKQDGDINPTNVANKSKIKAMITGRAADSHISHIYSDYTESSCKMYPNRLVVSSFIIPVMLCLFLFALYWYNCRVLQC</sequence>
<keyword evidence="1" id="KW-0812">Transmembrane</keyword>
<protein>
    <submittedName>
        <fullName evidence="2">Uncharacterized protein</fullName>
    </submittedName>
</protein>
<keyword evidence="1" id="KW-0472">Membrane</keyword>
<dbReference type="AlphaFoldDB" id="A0A8J6EK29"/>
<dbReference type="OrthoDB" id="9906074at2759"/>
<feature type="transmembrane region" description="Helical" evidence="1">
    <location>
        <begin position="175"/>
        <end position="196"/>
    </location>
</feature>
<reference evidence="2" key="1">
    <citation type="thesis" date="2020" institute="ProQuest LLC" country="789 East Eisenhower Parkway, Ann Arbor, MI, USA">
        <title>Comparative Genomics and Chromosome Evolution.</title>
        <authorList>
            <person name="Mudd A.B."/>
        </authorList>
    </citation>
    <scope>NUCLEOTIDE SEQUENCE</scope>
    <source>
        <strain evidence="2">HN-11 Male</strain>
        <tissue evidence="2">Kidney and liver</tissue>
    </source>
</reference>
<accession>A0A8J6EK29</accession>
<evidence type="ECO:0000313" key="3">
    <source>
        <dbReference type="Proteomes" id="UP000770717"/>
    </source>
</evidence>
<name>A0A8J6EK29_ELECQ</name>
<keyword evidence="3" id="KW-1185">Reference proteome</keyword>
<comment type="caution">
    <text evidence="2">The sequence shown here is derived from an EMBL/GenBank/DDBJ whole genome shotgun (WGS) entry which is preliminary data.</text>
</comment>
<organism evidence="2 3">
    <name type="scientific">Eleutherodactylus coqui</name>
    <name type="common">Puerto Rican coqui</name>
    <dbReference type="NCBI Taxonomy" id="57060"/>
    <lineage>
        <taxon>Eukaryota</taxon>
        <taxon>Metazoa</taxon>
        <taxon>Chordata</taxon>
        <taxon>Craniata</taxon>
        <taxon>Vertebrata</taxon>
        <taxon>Euteleostomi</taxon>
        <taxon>Amphibia</taxon>
        <taxon>Batrachia</taxon>
        <taxon>Anura</taxon>
        <taxon>Neobatrachia</taxon>
        <taxon>Hyloidea</taxon>
        <taxon>Eleutherodactylidae</taxon>
        <taxon>Eleutherodactylinae</taxon>
        <taxon>Eleutherodactylus</taxon>
        <taxon>Eleutherodactylus</taxon>
    </lineage>
</organism>
<dbReference type="Proteomes" id="UP000770717">
    <property type="component" value="Unassembled WGS sequence"/>
</dbReference>